<reference evidence="1" key="2">
    <citation type="journal article" date="2021" name="PeerJ">
        <title>Extensive microbial diversity within the chicken gut microbiome revealed by metagenomics and culture.</title>
        <authorList>
            <person name="Gilroy R."/>
            <person name="Ravi A."/>
            <person name="Getino M."/>
            <person name="Pursley I."/>
            <person name="Horton D.L."/>
            <person name="Alikhan N.F."/>
            <person name="Baker D."/>
            <person name="Gharbi K."/>
            <person name="Hall N."/>
            <person name="Watson M."/>
            <person name="Adriaenssens E.M."/>
            <person name="Foster-Nyarko E."/>
            <person name="Jarju S."/>
            <person name="Secka A."/>
            <person name="Antonio M."/>
            <person name="Oren A."/>
            <person name="Chaudhuri R.R."/>
            <person name="La Ragione R."/>
            <person name="Hildebrand F."/>
            <person name="Pallen M.J."/>
        </authorList>
    </citation>
    <scope>NUCLEOTIDE SEQUENCE</scope>
    <source>
        <strain evidence="1">ChiSxjej2B14-8506</strain>
    </source>
</reference>
<sequence length="102" mass="11232">MAIDFTKGINALLLAGVGALATSVEKSQEILDSLVKKGELTVEQGKVLNEELKRTVKRVHDEHKDKKCNEDDADIDTGKLTTAQKRALRDKLNAELNDEADD</sequence>
<protein>
    <submittedName>
        <fullName evidence="1">Uncharacterized protein</fullName>
    </submittedName>
</protein>
<reference evidence="1" key="1">
    <citation type="submission" date="2020-10" db="EMBL/GenBank/DDBJ databases">
        <authorList>
            <person name="Gilroy R."/>
        </authorList>
    </citation>
    <scope>NUCLEOTIDE SEQUENCE</scope>
    <source>
        <strain evidence="1">ChiSxjej2B14-8506</strain>
    </source>
</reference>
<dbReference type="EMBL" id="DVNK01000051">
    <property type="protein sequence ID" value="HIU47281.1"/>
    <property type="molecule type" value="Genomic_DNA"/>
</dbReference>
<proteinExistence type="predicted"/>
<dbReference type="AlphaFoldDB" id="A0A9D1LSL3"/>
<dbReference type="Proteomes" id="UP000824123">
    <property type="component" value="Unassembled WGS sequence"/>
</dbReference>
<organism evidence="1 2">
    <name type="scientific">Candidatus Fimadaptatus faecigallinarum</name>
    <dbReference type="NCBI Taxonomy" id="2840814"/>
    <lineage>
        <taxon>Bacteria</taxon>
        <taxon>Bacillati</taxon>
        <taxon>Bacillota</taxon>
        <taxon>Clostridia</taxon>
        <taxon>Eubacteriales</taxon>
        <taxon>Candidatus Fimadaptatus</taxon>
    </lineage>
</organism>
<comment type="caution">
    <text evidence="1">The sequence shown here is derived from an EMBL/GenBank/DDBJ whole genome shotgun (WGS) entry which is preliminary data.</text>
</comment>
<evidence type="ECO:0000313" key="2">
    <source>
        <dbReference type="Proteomes" id="UP000824123"/>
    </source>
</evidence>
<accession>A0A9D1LSL3</accession>
<name>A0A9D1LSL3_9FIRM</name>
<evidence type="ECO:0000313" key="1">
    <source>
        <dbReference type="EMBL" id="HIU47281.1"/>
    </source>
</evidence>
<gene>
    <name evidence="1" type="ORF">IAC59_08510</name>
</gene>